<evidence type="ECO:0000256" key="1">
    <source>
        <dbReference type="SAM" id="MobiDB-lite"/>
    </source>
</evidence>
<dbReference type="SUPFAM" id="SSF52540">
    <property type="entry name" value="P-loop containing nucleoside triphosphate hydrolases"/>
    <property type="match status" value="1"/>
</dbReference>
<evidence type="ECO:0000259" key="4">
    <source>
        <dbReference type="Pfam" id="PF21117"/>
    </source>
</evidence>
<feature type="domain" description="ATPase of the ABC class N-terminal" evidence="3">
    <location>
        <begin position="49"/>
        <end position="195"/>
    </location>
</feature>
<feature type="compositionally biased region" description="Gly residues" evidence="1">
    <location>
        <begin position="15"/>
        <end position="39"/>
    </location>
</feature>
<dbReference type="AlphaFoldDB" id="A0A2P8DGV7"/>
<dbReference type="InterPro" id="IPR046833">
    <property type="entry name" value="ABC_N"/>
</dbReference>
<feature type="domain" description="ATPase of the ABC class C-terminal" evidence="2">
    <location>
        <begin position="207"/>
        <end position="470"/>
    </location>
</feature>
<evidence type="ECO:0000259" key="2">
    <source>
        <dbReference type="Pfam" id="PF09818"/>
    </source>
</evidence>
<protein>
    <submittedName>
        <fullName evidence="5">Putative ABC-class ATPase</fullName>
    </submittedName>
</protein>
<comment type="caution">
    <text evidence="5">The sequence shown here is derived from an EMBL/GenBank/DDBJ whole genome shotgun (WGS) entry which is preliminary data.</text>
</comment>
<proteinExistence type="predicted"/>
<feature type="domain" description="MRB1590-like C-terminal" evidence="4">
    <location>
        <begin position="497"/>
        <end position="595"/>
    </location>
</feature>
<evidence type="ECO:0000313" key="6">
    <source>
        <dbReference type="Proteomes" id="UP000240542"/>
    </source>
</evidence>
<dbReference type="Pfam" id="PF21117">
    <property type="entry name" value="MRB1590_C"/>
    <property type="match status" value="1"/>
</dbReference>
<organism evidence="5 6">
    <name type="scientific">Murinocardiopsis flavida</name>
    <dbReference type="NCBI Taxonomy" id="645275"/>
    <lineage>
        <taxon>Bacteria</taxon>
        <taxon>Bacillati</taxon>
        <taxon>Actinomycetota</taxon>
        <taxon>Actinomycetes</taxon>
        <taxon>Streptosporangiales</taxon>
        <taxon>Nocardiopsidaceae</taxon>
        <taxon>Murinocardiopsis</taxon>
    </lineage>
</organism>
<dbReference type="InterPro" id="IPR027417">
    <property type="entry name" value="P-loop_NTPase"/>
</dbReference>
<dbReference type="RefSeq" id="WP_106583856.1">
    <property type="nucleotide sequence ID" value="NZ_PYGA01000011.1"/>
</dbReference>
<gene>
    <name evidence="5" type="ORF">CLV63_11159</name>
</gene>
<name>A0A2P8DGV7_9ACTN</name>
<dbReference type="Pfam" id="PF20446">
    <property type="entry name" value="ABC_N"/>
    <property type="match status" value="1"/>
</dbReference>
<dbReference type="OrthoDB" id="9809999at2"/>
<dbReference type="Pfam" id="PF09818">
    <property type="entry name" value="ABC_ATPase"/>
    <property type="match status" value="1"/>
</dbReference>
<dbReference type="PANTHER" id="PTHR38149">
    <property type="entry name" value="ATPASE"/>
    <property type="match status" value="1"/>
</dbReference>
<dbReference type="InterPro" id="IPR019195">
    <property type="entry name" value="ABC_ATPase_put"/>
</dbReference>
<dbReference type="InterPro" id="IPR049069">
    <property type="entry name" value="MRB1590-like_C"/>
</dbReference>
<dbReference type="EMBL" id="PYGA01000011">
    <property type="protein sequence ID" value="PSK96464.1"/>
    <property type="molecule type" value="Genomic_DNA"/>
</dbReference>
<evidence type="ECO:0000313" key="5">
    <source>
        <dbReference type="EMBL" id="PSK96464.1"/>
    </source>
</evidence>
<sequence>MPADDARERRRGGRPGHGGRGGHGGPGGYGGRGGGSGGGEEIRGVRDADRLRAELGRMDGSSYGRYKSLAGEWDFGDFTLAVERVQADPFAPPSRVAVHVPAAVAALPESAWRAPVRSRATADHLARQAHRALKGARLRIDAGGQEVLARSACRIDGGALHLKLGVELPGNGRRIDGRAAQRELCDRLPAMVDAIRWDALDTAEAVAFADTVEDTAALREQLPARGLVAFVADGAVLPRRSGISDLPMAGGADSAVEFSAPDSLRVAVKLPHAGEITGMGVPEGITLIVGGGFHGKSTLLQALERGVYDHVPGDGRELVATRGDAVKIRAEEGRRVERTDISAFVRTLPTGAGTADFRTDNASGSTSQAANIAEALEAGAGTLLVDEDTTATNLMIRDARMQALVHGDREPLIPFVDLVRPLHRTHGVSTVLVMGGSGDYFDVADQVVMLDAYRPRDVTAQARALAADRADAPFPAPAHRVIDPRSVDATAKGRARLKRRDMDVLTFGATDIDVRGLTQVVDPSQVIGLGLAMRALAEKGLLDGRATLAEALDALDARIADDGLAVLAGGYSGDYALPRRLEIAAALNRLRTLRVSAQR</sequence>
<feature type="region of interest" description="Disordered" evidence="1">
    <location>
        <begin position="1"/>
        <end position="45"/>
    </location>
</feature>
<keyword evidence="6" id="KW-1185">Reference proteome</keyword>
<dbReference type="InterPro" id="IPR046834">
    <property type="entry name" value="ABC_ATPase_C"/>
</dbReference>
<dbReference type="Proteomes" id="UP000240542">
    <property type="component" value="Unassembled WGS sequence"/>
</dbReference>
<dbReference type="PANTHER" id="PTHR38149:SF1">
    <property type="entry name" value="ATPASE"/>
    <property type="match status" value="1"/>
</dbReference>
<evidence type="ECO:0000259" key="3">
    <source>
        <dbReference type="Pfam" id="PF20446"/>
    </source>
</evidence>
<reference evidence="5 6" key="1">
    <citation type="submission" date="2018-03" db="EMBL/GenBank/DDBJ databases">
        <title>Genomic Encyclopedia of Archaeal and Bacterial Type Strains, Phase II (KMG-II): from individual species to whole genera.</title>
        <authorList>
            <person name="Goeker M."/>
        </authorList>
    </citation>
    <scope>NUCLEOTIDE SEQUENCE [LARGE SCALE GENOMIC DNA]</scope>
    <source>
        <strain evidence="5 6">DSM 45312</strain>
    </source>
</reference>
<accession>A0A2P8DGV7</accession>